<evidence type="ECO:0000313" key="4">
    <source>
        <dbReference type="Proteomes" id="UP001183629"/>
    </source>
</evidence>
<dbReference type="Pfam" id="PF03713">
    <property type="entry name" value="DUF305"/>
    <property type="match status" value="1"/>
</dbReference>
<dbReference type="Gene3D" id="1.20.1260.10">
    <property type="match status" value="1"/>
</dbReference>
<accession>A0AAE3ZQT9</accession>
<name>A0AAE3ZQT9_9ACTN</name>
<dbReference type="RefSeq" id="WP_310417312.1">
    <property type="nucleotide sequence ID" value="NZ_JAVDYC010000001.1"/>
</dbReference>
<evidence type="ECO:0000259" key="2">
    <source>
        <dbReference type="Pfam" id="PF03713"/>
    </source>
</evidence>
<keyword evidence="4" id="KW-1185">Reference proteome</keyword>
<proteinExistence type="predicted"/>
<evidence type="ECO:0000256" key="1">
    <source>
        <dbReference type="SAM" id="MobiDB-lite"/>
    </source>
</evidence>
<dbReference type="PANTHER" id="PTHR36933:SF1">
    <property type="entry name" value="SLL0788 PROTEIN"/>
    <property type="match status" value="1"/>
</dbReference>
<organism evidence="3 4">
    <name type="scientific">Catenuloplanes niger</name>
    <dbReference type="NCBI Taxonomy" id="587534"/>
    <lineage>
        <taxon>Bacteria</taxon>
        <taxon>Bacillati</taxon>
        <taxon>Actinomycetota</taxon>
        <taxon>Actinomycetes</taxon>
        <taxon>Micromonosporales</taxon>
        <taxon>Micromonosporaceae</taxon>
        <taxon>Catenuloplanes</taxon>
    </lineage>
</organism>
<dbReference type="EMBL" id="JAVDYC010000001">
    <property type="protein sequence ID" value="MDR7324232.1"/>
    <property type="molecule type" value="Genomic_DNA"/>
</dbReference>
<evidence type="ECO:0000313" key="3">
    <source>
        <dbReference type="EMBL" id="MDR7324232.1"/>
    </source>
</evidence>
<dbReference type="PANTHER" id="PTHR36933">
    <property type="entry name" value="SLL0788 PROTEIN"/>
    <property type="match status" value="1"/>
</dbReference>
<feature type="region of interest" description="Disordered" evidence="1">
    <location>
        <begin position="57"/>
        <end position="86"/>
    </location>
</feature>
<gene>
    <name evidence="3" type="ORF">J2S44_004482</name>
</gene>
<reference evidence="3 4" key="1">
    <citation type="submission" date="2023-07" db="EMBL/GenBank/DDBJ databases">
        <title>Sequencing the genomes of 1000 actinobacteria strains.</title>
        <authorList>
            <person name="Klenk H.-P."/>
        </authorList>
    </citation>
    <scope>NUCLEOTIDE SEQUENCE [LARGE SCALE GENOMIC DNA]</scope>
    <source>
        <strain evidence="3 4">DSM 44711</strain>
    </source>
</reference>
<protein>
    <submittedName>
        <fullName evidence="3">Uncharacterized protein (DUF305 family)</fullName>
    </submittedName>
</protein>
<dbReference type="AlphaFoldDB" id="A0AAE3ZQT9"/>
<dbReference type="InterPro" id="IPR005183">
    <property type="entry name" value="DUF305_CopM-like"/>
</dbReference>
<sequence>MRLTDRRVLIGAGAIVALAIAVTGIAFASTSGDDGPGAAAPPAAEATPAPRRSAILPGRPGESAQVILPTPAPPGSEAPGATDPWNQADADFLRKMIPHHQQALEISALAPGRAANPQLVALAERISDTQTLEIGSFRGWLRQHNLGEDLPGHDHDTMPGMQSAERMAELAALEGDEFDRRFVEMMTDHHAGAIAMANEALRGGTNTWIQQTATSVAHEQGVEIDRMSAIVIG</sequence>
<comment type="caution">
    <text evidence="3">The sequence shown here is derived from an EMBL/GenBank/DDBJ whole genome shotgun (WGS) entry which is preliminary data.</text>
</comment>
<dbReference type="InterPro" id="IPR012347">
    <property type="entry name" value="Ferritin-like"/>
</dbReference>
<dbReference type="Proteomes" id="UP001183629">
    <property type="component" value="Unassembled WGS sequence"/>
</dbReference>
<feature type="domain" description="DUF305" evidence="2">
    <location>
        <begin position="89"/>
        <end position="230"/>
    </location>
</feature>